<dbReference type="Gene3D" id="3.40.50.80">
    <property type="entry name" value="Nucleotide-binding domain of ferredoxin-NADP reductase (FNR) module"/>
    <property type="match status" value="1"/>
</dbReference>
<dbReference type="PROSITE" id="PS00086">
    <property type="entry name" value="CYTOCHROME_P450"/>
    <property type="match status" value="1"/>
</dbReference>
<dbReference type="Gene3D" id="3.10.20.30">
    <property type="match status" value="1"/>
</dbReference>
<dbReference type="PANTHER" id="PTHR46696">
    <property type="entry name" value="P450, PUTATIVE (EUROFUNG)-RELATED"/>
    <property type="match status" value="1"/>
</dbReference>
<keyword evidence="3" id="KW-0285">Flavoprotein</keyword>
<dbReference type="EMBL" id="JRNI01000036">
    <property type="protein sequence ID" value="KGF29715.1"/>
    <property type="molecule type" value="Genomic_DNA"/>
</dbReference>
<dbReference type="CDD" id="cd00207">
    <property type="entry name" value="fer2"/>
    <property type="match status" value="1"/>
</dbReference>
<proteinExistence type="inferred from homology"/>
<dbReference type="InterPro" id="IPR001128">
    <property type="entry name" value="Cyt_P450"/>
</dbReference>
<dbReference type="InterPro" id="IPR017927">
    <property type="entry name" value="FAD-bd_FR_type"/>
</dbReference>
<comment type="cofactor">
    <cofactor evidence="1">
        <name>FMN</name>
        <dbReference type="ChEBI" id="CHEBI:58210"/>
    </cofactor>
</comment>
<dbReference type="CDD" id="cd11078">
    <property type="entry name" value="CYP130-like"/>
    <property type="match status" value="1"/>
</dbReference>
<dbReference type="InterPro" id="IPR001041">
    <property type="entry name" value="2Fe-2S_ferredoxin-type"/>
</dbReference>
<dbReference type="GO" id="GO:0016705">
    <property type="term" value="F:oxidoreductase activity, acting on paired donors, with incorporation or reduction of molecular oxygen"/>
    <property type="evidence" value="ECO:0007669"/>
    <property type="project" value="InterPro"/>
</dbReference>
<dbReference type="Pfam" id="PF22290">
    <property type="entry name" value="DmmA-like_N"/>
    <property type="match status" value="1"/>
</dbReference>
<evidence type="ECO:0000313" key="13">
    <source>
        <dbReference type="Proteomes" id="UP000029629"/>
    </source>
</evidence>
<keyword evidence="4" id="KW-0288">FMN</keyword>
<dbReference type="PANTHER" id="PTHR46696:SF6">
    <property type="entry name" value="P450, PUTATIVE (EUROFUNG)-RELATED"/>
    <property type="match status" value="1"/>
</dbReference>
<dbReference type="RefSeq" id="WP_036559947.1">
    <property type="nucleotide sequence ID" value="NZ_JRNI01000036.1"/>
</dbReference>
<evidence type="ECO:0000256" key="3">
    <source>
        <dbReference type="ARBA" id="ARBA00022630"/>
    </source>
</evidence>
<keyword evidence="5" id="KW-0001">2Fe-2S</keyword>
<dbReference type="GO" id="GO:0020037">
    <property type="term" value="F:heme binding"/>
    <property type="evidence" value="ECO:0007669"/>
    <property type="project" value="InterPro"/>
</dbReference>
<dbReference type="InterPro" id="IPR012675">
    <property type="entry name" value="Beta-grasp_dom_sf"/>
</dbReference>
<evidence type="ECO:0000259" key="10">
    <source>
        <dbReference type="PROSITE" id="PS51085"/>
    </source>
</evidence>
<dbReference type="InterPro" id="IPR017938">
    <property type="entry name" value="Riboflavin_synthase-like_b-brl"/>
</dbReference>
<dbReference type="SUPFAM" id="SSF52343">
    <property type="entry name" value="Ferredoxin reductase-like, C-terminal NADP-linked domain"/>
    <property type="match status" value="1"/>
</dbReference>
<dbReference type="InterPro" id="IPR036010">
    <property type="entry name" value="2Fe-2S_ferredoxin-like_sf"/>
</dbReference>
<dbReference type="SUPFAM" id="SSF48264">
    <property type="entry name" value="Cytochrome P450"/>
    <property type="match status" value="1"/>
</dbReference>
<dbReference type="Proteomes" id="UP000029629">
    <property type="component" value="Unassembled WGS sequence"/>
</dbReference>
<protein>
    <submittedName>
        <fullName evidence="12">Cytochrome P450</fullName>
    </submittedName>
</protein>
<dbReference type="GO" id="GO:0051537">
    <property type="term" value="F:2 iron, 2 sulfur cluster binding"/>
    <property type="evidence" value="ECO:0007669"/>
    <property type="project" value="UniProtKB-KW"/>
</dbReference>
<dbReference type="AlphaFoldDB" id="A0A095Z4Q8"/>
<evidence type="ECO:0000256" key="9">
    <source>
        <dbReference type="ARBA" id="ARBA00023014"/>
    </source>
</evidence>
<sequence length="764" mass="86960">MNISLTSQRGQCPFHQPNSALDEKAASFDMFGEAYQTNPTESLRQFREEKPIFFSEKMNYWIVTRYQDIKEIFRDPVTFSARNVLEKFSPNSEEANQILKSYNYGMNRTLVNEDEPIHMERRRELLDAFSAPNLEELREVTKRLVREQVDAFIKEGKTNLLSNLLWEVPIVIALKFLGVPDDDIAKLQKFGVAHKVNTWGRPSEKEQVHVATMVGKFWHFSGEVLERMKANSEGKSGWMYDMIHKNKSNPTVVTDNYLHSMMMAILVAAHETTSTATANAIIHLLSRPNLWQKLHDEPHLIPGAVEECLRHSGPIVSWRRQATKDVEISGVKIKEGDKLFLVMASANHDPEHFENPDEIDILRDNASEHLSFGYGAHQCMGRNIGRMEMCVIIEELTRRIPHLKLSDQKFTNLPNTSFHGPEELWVEWDPSFLVPEGKVQNTFSIGNPDKKIIYRDVKVVADNEIATGLKEIILETNDDILELPAWTPGAHIELLLPNGLDRKYSLCPSDKSNQYVIVVKKEEEGEGGSLWIHENLKVGDTLKIKGPKNFFKLNEKAENYLLVAGGIGITPILAMAATLKRQNKEFKLVYCGRNRDGLAYLDRLNVYADDFDVYVSSEGNKADFDAIIKAQKKGTLIYACGPEKLLNTLEKLAEQYNFELKFELFGSGSSLLNPELENTFDVELIDTGKVYHVPKHKTLLEVLLDNEIDLPHDCLEGLCGSCEVIVIEGEIDHRDKSLSTKERESNQKMITCCSRAQEKIKIKL</sequence>
<dbReference type="SUPFAM" id="SSF54292">
    <property type="entry name" value="2Fe-2S ferredoxin-like"/>
    <property type="match status" value="1"/>
</dbReference>
<dbReference type="SUPFAM" id="SSF63380">
    <property type="entry name" value="Riboflavin synthase domain-like"/>
    <property type="match status" value="1"/>
</dbReference>
<dbReference type="eggNOG" id="COG2124">
    <property type="taxonomic scope" value="Bacteria"/>
</dbReference>
<feature type="domain" description="FAD-binding FR-type" evidence="11">
    <location>
        <begin position="452"/>
        <end position="554"/>
    </location>
</feature>
<dbReference type="InterPro" id="IPR054582">
    <property type="entry name" value="DmmA-like_N"/>
</dbReference>
<reference evidence="12 13" key="1">
    <citation type="submission" date="2014-07" db="EMBL/GenBank/DDBJ databases">
        <authorList>
            <person name="McCorrison J."/>
            <person name="Sanka R."/>
            <person name="Torralba M."/>
            <person name="Gillis M."/>
            <person name="Haft D.H."/>
            <person name="Methe B."/>
            <person name="Sutton G."/>
            <person name="Nelson K.E."/>
        </authorList>
    </citation>
    <scope>NUCLEOTIDE SEQUENCE [LARGE SCALE GENOMIC DNA]</scope>
    <source>
        <strain evidence="12 13">DNF00040</strain>
    </source>
</reference>
<dbReference type="Gene3D" id="2.40.30.10">
    <property type="entry name" value="Translation factors"/>
    <property type="match status" value="1"/>
</dbReference>
<dbReference type="InterPro" id="IPR017972">
    <property type="entry name" value="Cyt_P450_CS"/>
</dbReference>
<evidence type="ECO:0000256" key="8">
    <source>
        <dbReference type="ARBA" id="ARBA00023004"/>
    </source>
</evidence>
<dbReference type="PROSITE" id="PS00197">
    <property type="entry name" value="2FE2S_FER_1"/>
    <property type="match status" value="1"/>
</dbReference>
<keyword evidence="7" id="KW-0560">Oxidoreductase</keyword>
<dbReference type="Gene3D" id="1.10.630.10">
    <property type="entry name" value="Cytochrome P450"/>
    <property type="match status" value="1"/>
</dbReference>
<keyword evidence="8" id="KW-0408">Iron</keyword>
<accession>A0A095Z4Q8</accession>
<dbReference type="InterPro" id="IPR002397">
    <property type="entry name" value="Cyt_P450_B"/>
</dbReference>
<dbReference type="CDD" id="cd06185">
    <property type="entry name" value="PDR_like"/>
    <property type="match status" value="1"/>
</dbReference>
<evidence type="ECO:0000256" key="6">
    <source>
        <dbReference type="ARBA" id="ARBA00022723"/>
    </source>
</evidence>
<organism evidence="12 13">
    <name type="scientific">Oligella urethralis DNF00040</name>
    <dbReference type="NCBI Taxonomy" id="1401065"/>
    <lineage>
        <taxon>Bacteria</taxon>
        <taxon>Pseudomonadati</taxon>
        <taxon>Pseudomonadota</taxon>
        <taxon>Betaproteobacteria</taxon>
        <taxon>Burkholderiales</taxon>
        <taxon>Alcaligenaceae</taxon>
        <taxon>Oligella</taxon>
    </lineage>
</organism>
<dbReference type="Pfam" id="PF00111">
    <property type="entry name" value="Fer2"/>
    <property type="match status" value="1"/>
</dbReference>
<dbReference type="eggNOG" id="COG1018">
    <property type="taxonomic scope" value="Bacteria"/>
</dbReference>
<dbReference type="PRINTS" id="PR00359">
    <property type="entry name" value="BP450"/>
</dbReference>
<comment type="caution">
    <text evidence="12">The sequence shown here is derived from an EMBL/GenBank/DDBJ whole genome shotgun (WGS) entry which is preliminary data.</text>
</comment>
<dbReference type="GO" id="GO:0005506">
    <property type="term" value="F:iron ion binding"/>
    <property type="evidence" value="ECO:0007669"/>
    <property type="project" value="InterPro"/>
</dbReference>
<evidence type="ECO:0000313" key="12">
    <source>
        <dbReference type="EMBL" id="KGF29715.1"/>
    </source>
</evidence>
<evidence type="ECO:0000256" key="5">
    <source>
        <dbReference type="ARBA" id="ARBA00022714"/>
    </source>
</evidence>
<dbReference type="InterPro" id="IPR039261">
    <property type="entry name" value="FNR_nucleotide-bd"/>
</dbReference>
<dbReference type="InterPro" id="IPR006058">
    <property type="entry name" value="2Fe2S_fd_BS"/>
</dbReference>
<comment type="similarity">
    <text evidence="2">Belongs to the cytochrome P450 family.</text>
</comment>
<keyword evidence="9" id="KW-0411">Iron-sulfur</keyword>
<dbReference type="PROSITE" id="PS51085">
    <property type="entry name" value="2FE2S_FER_2"/>
    <property type="match status" value="1"/>
</dbReference>
<feature type="domain" description="2Fe-2S ferredoxin-type" evidence="10">
    <location>
        <begin position="680"/>
        <end position="764"/>
    </location>
</feature>
<dbReference type="PROSITE" id="PS51384">
    <property type="entry name" value="FAD_FR"/>
    <property type="match status" value="1"/>
</dbReference>
<name>A0A095Z4Q8_9BURK</name>
<evidence type="ECO:0000256" key="1">
    <source>
        <dbReference type="ARBA" id="ARBA00001917"/>
    </source>
</evidence>
<dbReference type="InterPro" id="IPR036396">
    <property type="entry name" value="Cyt_P450_sf"/>
</dbReference>
<keyword evidence="13" id="KW-1185">Reference proteome</keyword>
<evidence type="ECO:0000259" key="11">
    <source>
        <dbReference type="PROSITE" id="PS51384"/>
    </source>
</evidence>
<evidence type="ECO:0000256" key="7">
    <source>
        <dbReference type="ARBA" id="ARBA00023002"/>
    </source>
</evidence>
<evidence type="ECO:0000256" key="2">
    <source>
        <dbReference type="ARBA" id="ARBA00010617"/>
    </source>
</evidence>
<keyword evidence="6" id="KW-0479">Metal-binding</keyword>
<dbReference type="OrthoDB" id="544091at2"/>
<evidence type="ECO:0000256" key="4">
    <source>
        <dbReference type="ARBA" id="ARBA00022643"/>
    </source>
</evidence>
<dbReference type="Pfam" id="PF00067">
    <property type="entry name" value="p450"/>
    <property type="match status" value="1"/>
</dbReference>
<dbReference type="GO" id="GO:0004497">
    <property type="term" value="F:monooxygenase activity"/>
    <property type="evidence" value="ECO:0007669"/>
    <property type="project" value="InterPro"/>
</dbReference>
<gene>
    <name evidence="12" type="ORF">HMPREF2130_08380</name>
</gene>